<keyword evidence="2" id="KW-0808">Transferase</keyword>
<dbReference type="SUPFAM" id="SSF55048">
    <property type="entry name" value="Probable ACP-binding domain of malonyl-CoA ACP transacylase"/>
    <property type="match status" value="1"/>
</dbReference>
<evidence type="ECO:0000256" key="4">
    <source>
        <dbReference type="ARBA" id="ARBA00048462"/>
    </source>
</evidence>
<dbReference type="GO" id="GO:0006633">
    <property type="term" value="P:fatty acid biosynthetic process"/>
    <property type="evidence" value="ECO:0007669"/>
    <property type="project" value="TreeGrafter"/>
</dbReference>
<organism evidence="6 7">
    <name type="scientific">Acinetobacter bereziniae</name>
    <name type="common">Acinetobacter genomosp. 10</name>
    <dbReference type="NCBI Taxonomy" id="106648"/>
    <lineage>
        <taxon>Bacteria</taxon>
        <taxon>Pseudomonadati</taxon>
        <taxon>Pseudomonadota</taxon>
        <taxon>Gammaproteobacteria</taxon>
        <taxon>Moraxellales</taxon>
        <taxon>Moraxellaceae</taxon>
        <taxon>Acinetobacter</taxon>
    </lineage>
</organism>
<reference evidence="7" key="1">
    <citation type="journal article" date="2020" name="MBio">
        <title>Horizontal gene transfer to a defensive symbiont with a reduced genome amongst a multipartite beetle microbiome.</title>
        <authorList>
            <person name="Waterworth S.C."/>
            <person name="Florez L.V."/>
            <person name="Rees E.R."/>
            <person name="Hertweck C."/>
            <person name="Kaltenpoth M."/>
            <person name="Kwan J.C."/>
        </authorList>
    </citation>
    <scope>NUCLEOTIDE SEQUENCE [LARGE SCALE GENOMIC DNA]</scope>
</reference>
<evidence type="ECO:0000256" key="3">
    <source>
        <dbReference type="ARBA" id="ARBA00023315"/>
    </source>
</evidence>
<feature type="domain" description="Malonyl-CoA:ACP transacylase (MAT)" evidence="5">
    <location>
        <begin position="6"/>
        <end position="200"/>
    </location>
</feature>
<proteinExistence type="predicted"/>
<comment type="caution">
    <text evidence="6">The sequence shown here is derived from an EMBL/GenBank/DDBJ whole genome shotgun (WGS) entry which is preliminary data.</text>
</comment>
<sequence>MSSIWVFPGQGAQKPNMLHDLPQTTSVHQYFERASTILGQDALLLDQQEALQSTYAVQLCLYIAGVVSGHLLSEQQLKPDYVAGLSIGAWAAATVAEVLSFEDGLKMVARRATLMQDAYPAGYGMTALIGADKSSVSEWVKEVQQYQPEVYVANINSANQIVISGADIAMQQVTDIARQKGVVGQKVKRSCSIALCAVKTAS</sequence>
<keyword evidence="3" id="KW-0012">Acyltransferase</keyword>
<name>A0A833PBH4_ACIBZ</name>
<dbReference type="GO" id="GO:0005829">
    <property type="term" value="C:cytosol"/>
    <property type="evidence" value="ECO:0007669"/>
    <property type="project" value="TreeGrafter"/>
</dbReference>
<dbReference type="Pfam" id="PF00698">
    <property type="entry name" value="Acyl_transf_1"/>
    <property type="match status" value="1"/>
</dbReference>
<evidence type="ECO:0000313" key="7">
    <source>
        <dbReference type="Proteomes" id="UP000490535"/>
    </source>
</evidence>
<dbReference type="SMART" id="SM00827">
    <property type="entry name" value="PKS_AT"/>
    <property type="match status" value="1"/>
</dbReference>
<gene>
    <name evidence="6" type="primary">fabD_2</name>
    <name evidence="6" type="ORF">GAK29_04291</name>
</gene>
<accession>A0A833PBH4</accession>
<dbReference type="InterPro" id="IPR014043">
    <property type="entry name" value="Acyl_transferase_dom"/>
</dbReference>
<protein>
    <recommendedName>
        <fullName evidence="1">[acyl-carrier-protein] S-malonyltransferase</fullName>
        <ecNumber evidence="1">2.3.1.39</ecNumber>
    </recommendedName>
</protein>
<dbReference type="PANTHER" id="PTHR42681:SF1">
    <property type="entry name" value="MALONYL-COA-ACYL CARRIER PROTEIN TRANSACYLASE, MITOCHONDRIAL"/>
    <property type="match status" value="1"/>
</dbReference>
<dbReference type="EMBL" id="WNDP01000180">
    <property type="protein sequence ID" value="KAF1018337.1"/>
    <property type="molecule type" value="Genomic_DNA"/>
</dbReference>
<evidence type="ECO:0000256" key="1">
    <source>
        <dbReference type="ARBA" id="ARBA00013258"/>
    </source>
</evidence>
<dbReference type="Gene3D" id="3.30.70.250">
    <property type="entry name" value="Malonyl-CoA ACP transacylase, ACP-binding"/>
    <property type="match status" value="1"/>
</dbReference>
<dbReference type="InterPro" id="IPR016035">
    <property type="entry name" value="Acyl_Trfase/lysoPLipase"/>
</dbReference>
<dbReference type="EC" id="2.3.1.39" evidence="1"/>
<dbReference type="InterPro" id="IPR001227">
    <property type="entry name" value="Ac_transferase_dom_sf"/>
</dbReference>
<evidence type="ECO:0000313" key="6">
    <source>
        <dbReference type="EMBL" id="KAF1018337.1"/>
    </source>
</evidence>
<dbReference type="InterPro" id="IPR050858">
    <property type="entry name" value="Mal-CoA-ACP_Trans/PKS_FabD"/>
</dbReference>
<dbReference type="Proteomes" id="UP000490535">
    <property type="component" value="Unassembled WGS sequence"/>
</dbReference>
<dbReference type="SUPFAM" id="SSF52151">
    <property type="entry name" value="FabD/lysophospholipase-like"/>
    <property type="match status" value="1"/>
</dbReference>
<dbReference type="GO" id="GO:0004314">
    <property type="term" value="F:[acyl-carrier-protein] S-malonyltransferase activity"/>
    <property type="evidence" value="ECO:0007669"/>
    <property type="project" value="UniProtKB-EC"/>
</dbReference>
<evidence type="ECO:0000256" key="2">
    <source>
        <dbReference type="ARBA" id="ARBA00022679"/>
    </source>
</evidence>
<dbReference type="InterPro" id="IPR016036">
    <property type="entry name" value="Malonyl_transacylase_ACP-bd"/>
</dbReference>
<dbReference type="AlphaFoldDB" id="A0A833PBH4"/>
<comment type="catalytic activity">
    <reaction evidence="4">
        <text>holo-[ACP] + malonyl-CoA = malonyl-[ACP] + CoA</text>
        <dbReference type="Rhea" id="RHEA:41792"/>
        <dbReference type="Rhea" id="RHEA-COMP:9623"/>
        <dbReference type="Rhea" id="RHEA-COMP:9685"/>
        <dbReference type="ChEBI" id="CHEBI:57287"/>
        <dbReference type="ChEBI" id="CHEBI:57384"/>
        <dbReference type="ChEBI" id="CHEBI:64479"/>
        <dbReference type="ChEBI" id="CHEBI:78449"/>
        <dbReference type="EC" id="2.3.1.39"/>
    </reaction>
</comment>
<evidence type="ECO:0000259" key="5">
    <source>
        <dbReference type="SMART" id="SM00827"/>
    </source>
</evidence>
<dbReference type="Gene3D" id="3.40.366.10">
    <property type="entry name" value="Malonyl-Coenzyme A Acyl Carrier Protein, domain 2"/>
    <property type="match status" value="1"/>
</dbReference>
<dbReference type="PANTHER" id="PTHR42681">
    <property type="entry name" value="MALONYL-COA-ACYL CARRIER PROTEIN TRANSACYLASE, MITOCHONDRIAL"/>
    <property type="match status" value="1"/>
</dbReference>